<dbReference type="AlphaFoldDB" id="A0A1X6NNC2"/>
<evidence type="ECO:0000313" key="3">
    <source>
        <dbReference type="Proteomes" id="UP000218209"/>
    </source>
</evidence>
<organism evidence="2 3">
    <name type="scientific">Porphyra umbilicalis</name>
    <name type="common">Purple laver</name>
    <name type="synonym">Red alga</name>
    <dbReference type="NCBI Taxonomy" id="2786"/>
    <lineage>
        <taxon>Eukaryota</taxon>
        <taxon>Rhodophyta</taxon>
        <taxon>Bangiophyceae</taxon>
        <taxon>Bangiales</taxon>
        <taxon>Bangiaceae</taxon>
        <taxon>Porphyra</taxon>
    </lineage>
</organism>
<evidence type="ECO:0000313" key="2">
    <source>
        <dbReference type="EMBL" id="OSX69863.1"/>
    </source>
</evidence>
<accession>A0A1X6NNC2</accession>
<proteinExistence type="predicted"/>
<keyword evidence="3" id="KW-1185">Reference proteome</keyword>
<feature type="region of interest" description="Disordered" evidence="1">
    <location>
        <begin position="159"/>
        <end position="182"/>
    </location>
</feature>
<feature type="region of interest" description="Disordered" evidence="1">
    <location>
        <begin position="1"/>
        <end position="50"/>
    </location>
</feature>
<sequence>MPQTAKATGRAAASRGQTGLPPHPGRSSWTSGAGVHLGRGGDQRADSFSRVPGGLLRAQGARGDAVAGVTARGGRLEPLPAGPGGARHGRQPRLMGSSGGGVGLGRSGSLDGGGGGGGATAGLCRRRPGGGALEPVTAGTVGVLKLPLWEGRTGGCPPWWPHSGGLAQPGGRPPKIEWRRQL</sequence>
<evidence type="ECO:0000256" key="1">
    <source>
        <dbReference type="SAM" id="MobiDB-lite"/>
    </source>
</evidence>
<protein>
    <submittedName>
        <fullName evidence="2">Uncharacterized protein</fullName>
    </submittedName>
</protein>
<dbReference type="Proteomes" id="UP000218209">
    <property type="component" value="Unassembled WGS sequence"/>
</dbReference>
<gene>
    <name evidence="2" type="ORF">BU14_1056s0003</name>
</gene>
<feature type="compositionally biased region" description="Gly residues" evidence="1">
    <location>
        <begin position="97"/>
        <end position="120"/>
    </location>
</feature>
<feature type="region of interest" description="Disordered" evidence="1">
    <location>
        <begin position="73"/>
        <end position="122"/>
    </location>
</feature>
<reference evidence="2 3" key="1">
    <citation type="submission" date="2017-03" db="EMBL/GenBank/DDBJ databases">
        <title>WGS assembly of Porphyra umbilicalis.</title>
        <authorList>
            <person name="Brawley S.H."/>
            <person name="Blouin N.A."/>
            <person name="Ficko-Blean E."/>
            <person name="Wheeler G.L."/>
            <person name="Lohr M."/>
            <person name="Goodson H.V."/>
            <person name="Jenkins J.W."/>
            <person name="Blaby-Haas C.E."/>
            <person name="Helliwell K.E."/>
            <person name="Chan C."/>
            <person name="Marriage T."/>
            <person name="Bhattacharya D."/>
            <person name="Klein A.S."/>
            <person name="Badis Y."/>
            <person name="Brodie J."/>
            <person name="Cao Y."/>
            <person name="Collen J."/>
            <person name="Dittami S.M."/>
            <person name="Gachon C.M."/>
            <person name="Green B.R."/>
            <person name="Karpowicz S."/>
            <person name="Kim J.W."/>
            <person name="Kudahl U."/>
            <person name="Lin S."/>
            <person name="Michel G."/>
            <person name="Mittag M."/>
            <person name="Olson B.J."/>
            <person name="Pangilinan J."/>
            <person name="Peng Y."/>
            <person name="Qiu H."/>
            <person name="Shu S."/>
            <person name="Singer J.T."/>
            <person name="Smith A.G."/>
            <person name="Sprecher B.N."/>
            <person name="Wagner V."/>
            <person name="Wang W."/>
            <person name="Wang Z.-Y."/>
            <person name="Yan J."/>
            <person name="Yarish C."/>
            <person name="Zoeuner-Riek S."/>
            <person name="Zhuang Y."/>
            <person name="Zou Y."/>
            <person name="Lindquist E.A."/>
            <person name="Grimwood J."/>
            <person name="Barry K."/>
            <person name="Rokhsar D.S."/>
            <person name="Schmutz J."/>
            <person name="Stiller J.W."/>
            <person name="Grossman A.R."/>
            <person name="Prochnik S.E."/>
        </authorList>
    </citation>
    <scope>NUCLEOTIDE SEQUENCE [LARGE SCALE GENOMIC DNA]</scope>
    <source>
        <strain evidence="2">4086291</strain>
    </source>
</reference>
<dbReference type="EMBL" id="KV919376">
    <property type="protein sequence ID" value="OSX69863.1"/>
    <property type="molecule type" value="Genomic_DNA"/>
</dbReference>
<name>A0A1X6NNC2_PORUM</name>